<evidence type="ECO:0000259" key="2">
    <source>
        <dbReference type="Pfam" id="PF19081"/>
    </source>
</evidence>
<dbReference type="eggNOG" id="COG3291">
    <property type="taxonomic scope" value="Bacteria"/>
</dbReference>
<keyword evidence="4" id="KW-1185">Reference proteome</keyword>
<dbReference type="EMBL" id="HE796683">
    <property type="protein sequence ID" value="CCH03168.1"/>
    <property type="molecule type" value="Genomic_DNA"/>
</dbReference>
<sequence length="785" mass="83171">MKQLLLSALFFLHLITALQAQSTTSCHNDLAQMVTINKPLAGERIVRYALTPSVVPINSTQQVLLEVTTAGQPTELRMVNETTQTTVTLNDNGSNGDKKAKDGIFSANIAPPAGKWAEPFFGFIRLFVGTTQSSQVNGFILLLPADVPVVTPRKIDNNTQYSDYVFNIVVPSTISTPADNDRQAYTKTFYKYHADEFDFINYVLVPGFLDNRYHATINNTVQGIGFGTGPANGGAPFGSAGRLIGYNQFPLPSLFDGANQGYIHEVAHQWINQSSKSFLKDGVPHWPISNLATAVMGYSGGATRQGSNFNYNFVDLGDSWRLDYNPKTVEGGYNDWELYMMGLLAPADVKQTAVIFKDQTNVPAGGTFPKTAFNTYSINDFIAIEGPRVPNATQSQKRYAIASIVLSESLLTPTEMAYYDYMAKRAEGRVAMQTTEGLISYMGKPFQVATGGRATLRALLNTNVNCANVPTRPTIGVSGGTTFCAGSSSVLVAPQSDTYIWYLNGAPLPDRTASLTVTQAGSYALSVRNAAGCNSLISNEVVIANSPAPATPAVTVVGSASVCAGSAVSLKADGAEVSYQWLLNGAPIAGAVSSTYSATASGNYTITARNASGCVSAASSPVAVSINAIPAKPTITATANGLTSSSPTGNQWLLNGVVIPNATGPTFTNTAPGTYAVRVTTNGCTTVSDALVLTASEPASIVSLRHVPNPAGQMAYISFTLPSARAISLRLLSSSGTLVKTLAEGMYPAGSHRIGVDTGTWPAGLYLYRLDTGDYSQTNKLMVTR</sequence>
<evidence type="ECO:0000313" key="4">
    <source>
        <dbReference type="Proteomes" id="UP000011058"/>
    </source>
</evidence>
<proteinExistence type="predicted"/>
<dbReference type="PATRIC" id="fig|1166018.3.peg.2145"/>
<dbReference type="InterPro" id="IPR013783">
    <property type="entry name" value="Ig-like_fold"/>
</dbReference>
<accession>I0KGB5</accession>
<dbReference type="HOGENOM" id="CLU_357064_0_0_10"/>
<dbReference type="OrthoDB" id="903144at2"/>
<dbReference type="STRING" id="1166018.FAES_5169"/>
<reference evidence="3 4" key="1">
    <citation type="journal article" date="2012" name="J. Bacteriol.">
        <title>Genome Sequence of Fibrella aestuarina BUZ 2T, a Filamentous Marine Bacterium.</title>
        <authorList>
            <person name="Filippini M."/>
            <person name="Qi W."/>
            <person name="Blom J."/>
            <person name="Goesmann A."/>
            <person name="Smits T.H."/>
            <person name="Bagheri H.C."/>
        </authorList>
    </citation>
    <scope>NUCLEOTIDE SEQUENCE [LARGE SCALE GENOMIC DNA]</scope>
    <source>
        <strain evidence="4">BUZ 2T</strain>
    </source>
</reference>
<feature type="domain" description="Ig-like" evidence="2">
    <location>
        <begin position="549"/>
        <end position="627"/>
    </location>
</feature>
<dbReference type="Pfam" id="PF19081">
    <property type="entry name" value="Ig_7"/>
    <property type="match status" value="1"/>
</dbReference>
<dbReference type="InterPro" id="IPR044023">
    <property type="entry name" value="Ig_7"/>
</dbReference>
<evidence type="ECO:0000313" key="3">
    <source>
        <dbReference type="EMBL" id="CCH03168.1"/>
    </source>
</evidence>
<name>I0KGB5_9BACT</name>
<protein>
    <submittedName>
        <fullName evidence="3">Conserved repeat domain protein</fullName>
    </submittedName>
</protein>
<dbReference type="PROSITE" id="PS51257">
    <property type="entry name" value="PROKAR_LIPOPROTEIN"/>
    <property type="match status" value="1"/>
</dbReference>
<dbReference type="InterPro" id="IPR026444">
    <property type="entry name" value="Secre_tail"/>
</dbReference>
<keyword evidence="1" id="KW-0732">Signal</keyword>
<dbReference type="Gene3D" id="2.60.40.10">
    <property type="entry name" value="Immunoglobulins"/>
    <property type="match status" value="2"/>
</dbReference>
<evidence type="ECO:0000256" key="1">
    <source>
        <dbReference type="SAM" id="SignalP"/>
    </source>
</evidence>
<dbReference type="RefSeq" id="WP_015334267.1">
    <property type="nucleotide sequence ID" value="NC_020054.1"/>
</dbReference>
<feature type="chain" id="PRO_5003631568" evidence="1">
    <location>
        <begin position="21"/>
        <end position="785"/>
    </location>
</feature>
<dbReference type="KEGG" id="fae:FAES_5169"/>
<dbReference type="AlphaFoldDB" id="I0KGB5"/>
<feature type="signal peptide" evidence="1">
    <location>
        <begin position="1"/>
        <end position="20"/>
    </location>
</feature>
<dbReference type="Proteomes" id="UP000011058">
    <property type="component" value="Chromosome"/>
</dbReference>
<dbReference type="NCBIfam" id="TIGR04183">
    <property type="entry name" value="Por_Secre_tail"/>
    <property type="match status" value="1"/>
</dbReference>
<organism evidence="3 4">
    <name type="scientific">Fibrella aestuarina BUZ 2</name>
    <dbReference type="NCBI Taxonomy" id="1166018"/>
    <lineage>
        <taxon>Bacteria</taxon>
        <taxon>Pseudomonadati</taxon>
        <taxon>Bacteroidota</taxon>
        <taxon>Cytophagia</taxon>
        <taxon>Cytophagales</taxon>
        <taxon>Spirosomataceae</taxon>
        <taxon>Fibrella</taxon>
    </lineage>
</organism>
<gene>
    <name evidence="3" type="ORF">FAES_5169</name>
</gene>
<dbReference type="NCBIfam" id="NF041940">
    <property type="entry name" value="choice_anch_X"/>
    <property type="match status" value="1"/>
</dbReference>
<dbReference type="CDD" id="cd00146">
    <property type="entry name" value="PKD"/>
    <property type="match status" value="1"/>
</dbReference>